<evidence type="ECO:0000256" key="4">
    <source>
        <dbReference type="ARBA" id="ARBA00022989"/>
    </source>
</evidence>
<evidence type="ECO:0000256" key="5">
    <source>
        <dbReference type="ARBA" id="ARBA00023136"/>
    </source>
</evidence>
<feature type="transmembrane region" description="Helical" evidence="6">
    <location>
        <begin position="222"/>
        <end position="244"/>
    </location>
</feature>
<dbReference type="RefSeq" id="WP_123783890.1">
    <property type="nucleotide sequence ID" value="NZ_RKIK01000161.1"/>
</dbReference>
<dbReference type="InterPro" id="IPR002781">
    <property type="entry name" value="TM_pro_TauE-like"/>
</dbReference>
<keyword evidence="4 6" id="KW-1133">Transmembrane helix</keyword>
<comment type="similarity">
    <text evidence="2 6">Belongs to the 4-toluene sulfonate uptake permease (TSUP) (TC 2.A.102) family.</text>
</comment>
<keyword evidence="5 6" id="KW-0472">Membrane</keyword>
<keyword evidence="3 6" id="KW-0812">Transmembrane</keyword>
<feature type="transmembrane region" description="Helical" evidence="6">
    <location>
        <begin position="251"/>
        <end position="268"/>
    </location>
</feature>
<dbReference type="InterPro" id="IPR051598">
    <property type="entry name" value="TSUP/Inactive_protease-like"/>
</dbReference>
<evidence type="ECO:0000313" key="7">
    <source>
        <dbReference type="EMBL" id="ROV57092.1"/>
    </source>
</evidence>
<dbReference type="EMBL" id="RKIK01000161">
    <property type="protein sequence ID" value="ROV57092.1"/>
    <property type="molecule type" value="Genomic_DNA"/>
</dbReference>
<feature type="transmembrane region" description="Helical" evidence="6">
    <location>
        <begin position="54"/>
        <end position="76"/>
    </location>
</feature>
<reference evidence="7 8" key="1">
    <citation type="submission" date="2018-11" db="EMBL/GenBank/DDBJ databases">
        <title>Vibrio ponticus strain CAIM 1751 pathogenic for the snapper Lutjanus guttatus.</title>
        <authorList>
            <person name="Soto-Rodriguez S."/>
            <person name="Lozano-Olvera R."/>
            <person name="Gomez-Gil B."/>
        </authorList>
    </citation>
    <scope>NUCLEOTIDE SEQUENCE [LARGE SCALE GENOMIC DNA]</scope>
    <source>
        <strain evidence="7 8">CAIM 1751</strain>
    </source>
</reference>
<dbReference type="PANTHER" id="PTHR43701">
    <property type="entry name" value="MEMBRANE TRANSPORTER PROTEIN MJ0441-RELATED"/>
    <property type="match status" value="1"/>
</dbReference>
<dbReference type="AlphaFoldDB" id="A0A3N3DRI8"/>
<evidence type="ECO:0000256" key="6">
    <source>
        <dbReference type="RuleBase" id="RU363041"/>
    </source>
</evidence>
<dbReference type="Pfam" id="PF01925">
    <property type="entry name" value="TauE"/>
    <property type="match status" value="1"/>
</dbReference>
<feature type="transmembrane region" description="Helical" evidence="6">
    <location>
        <begin position="196"/>
        <end position="216"/>
    </location>
</feature>
<comment type="caution">
    <text evidence="7">The sequence shown here is derived from an EMBL/GenBank/DDBJ whole genome shotgun (WGS) entry which is preliminary data.</text>
</comment>
<evidence type="ECO:0000256" key="3">
    <source>
        <dbReference type="ARBA" id="ARBA00022692"/>
    </source>
</evidence>
<feature type="transmembrane region" description="Helical" evidence="6">
    <location>
        <begin position="88"/>
        <end position="107"/>
    </location>
</feature>
<keyword evidence="6" id="KW-1003">Cell membrane</keyword>
<protein>
    <recommendedName>
        <fullName evidence="6">Probable membrane transporter protein</fullName>
    </recommendedName>
</protein>
<evidence type="ECO:0000256" key="1">
    <source>
        <dbReference type="ARBA" id="ARBA00004141"/>
    </source>
</evidence>
<accession>A0A3N3DRI8</accession>
<dbReference type="GO" id="GO:0005886">
    <property type="term" value="C:plasma membrane"/>
    <property type="evidence" value="ECO:0007669"/>
    <property type="project" value="UniProtKB-SubCell"/>
</dbReference>
<sequence length="269" mass="28023">MELSVLFTEFFTTEALGLKVLAGVIYSLCVGLTGVGGGVLLIPLLQVLFDMHTVLAVGTASVISALVKISASFGHIKARNLSLPATGYLLIGAVPLVVLTTQLVVYFHQQPHLQLKLENFVEGLIVMVMVAALFSVLIKMVKQSRKQVVHHAFSGKKAVGAGMLCGASLGITGVGGGVLLLPLLNSLLNIEIKKAVGTSVVLSLLLSGITALGYAQGGQIDMGAAALFTFASLLGAPLASRLLAKMSDLSVYRLTLTIITVSLSLTLLN</sequence>
<evidence type="ECO:0000313" key="8">
    <source>
        <dbReference type="Proteomes" id="UP000278792"/>
    </source>
</evidence>
<dbReference type="PANTHER" id="PTHR43701:SF2">
    <property type="entry name" value="MEMBRANE TRANSPORTER PROTEIN YJNA-RELATED"/>
    <property type="match status" value="1"/>
</dbReference>
<feature type="transmembrane region" description="Helical" evidence="6">
    <location>
        <begin position="20"/>
        <end position="42"/>
    </location>
</feature>
<feature type="transmembrane region" description="Helical" evidence="6">
    <location>
        <begin position="119"/>
        <end position="138"/>
    </location>
</feature>
<proteinExistence type="inferred from homology"/>
<feature type="transmembrane region" description="Helical" evidence="6">
    <location>
        <begin position="158"/>
        <end position="184"/>
    </location>
</feature>
<comment type="subcellular location">
    <subcellularLocation>
        <location evidence="6">Cell membrane</location>
        <topology evidence="6">Multi-pass membrane protein</topology>
    </subcellularLocation>
    <subcellularLocation>
        <location evidence="1">Membrane</location>
        <topology evidence="1">Multi-pass membrane protein</topology>
    </subcellularLocation>
</comment>
<evidence type="ECO:0000256" key="2">
    <source>
        <dbReference type="ARBA" id="ARBA00009142"/>
    </source>
</evidence>
<dbReference type="Proteomes" id="UP000278792">
    <property type="component" value="Unassembled WGS sequence"/>
</dbReference>
<name>A0A3N3DRI8_9VIBR</name>
<gene>
    <name evidence="7" type="ORF">EGH82_23190</name>
</gene>
<organism evidence="7 8">
    <name type="scientific">Vibrio ponticus</name>
    <dbReference type="NCBI Taxonomy" id="265668"/>
    <lineage>
        <taxon>Bacteria</taxon>
        <taxon>Pseudomonadati</taxon>
        <taxon>Pseudomonadota</taxon>
        <taxon>Gammaproteobacteria</taxon>
        <taxon>Vibrionales</taxon>
        <taxon>Vibrionaceae</taxon>
        <taxon>Vibrio</taxon>
    </lineage>
</organism>